<protein>
    <submittedName>
        <fullName evidence="1">Uncharacterized protein</fullName>
    </submittedName>
</protein>
<comment type="caution">
    <text evidence="1">The sequence shown here is derived from an EMBL/GenBank/DDBJ whole genome shotgun (WGS) entry which is preliminary data.</text>
</comment>
<keyword evidence="2" id="KW-1185">Reference proteome</keyword>
<evidence type="ECO:0000313" key="1">
    <source>
        <dbReference type="EMBL" id="KAH7913578.1"/>
    </source>
</evidence>
<evidence type="ECO:0000313" key="2">
    <source>
        <dbReference type="Proteomes" id="UP000790377"/>
    </source>
</evidence>
<gene>
    <name evidence="1" type="ORF">BJ138DRAFT_605966</name>
</gene>
<sequence>MLFLRDDGGDNVLPNYEVINQPMLMCTFIAILLFGVTCAQTFYYFHRFPNDGYKIRCMLAFIWLLEAAHSALLLNVINHILIAKAGDILSLLYIYHGIPIAYMFGYLSTYLVNLFYVWHISTISRSPIMFAIAGVLATARFGAELSFCIMSYIHSDWLHR</sequence>
<reference evidence="1" key="1">
    <citation type="journal article" date="2021" name="New Phytol.">
        <title>Evolutionary innovations through gain and loss of genes in the ectomycorrhizal Boletales.</title>
        <authorList>
            <person name="Wu G."/>
            <person name="Miyauchi S."/>
            <person name="Morin E."/>
            <person name="Kuo A."/>
            <person name="Drula E."/>
            <person name="Varga T."/>
            <person name="Kohler A."/>
            <person name="Feng B."/>
            <person name="Cao Y."/>
            <person name="Lipzen A."/>
            <person name="Daum C."/>
            <person name="Hundley H."/>
            <person name="Pangilinan J."/>
            <person name="Johnson J."/>
            <person name="Barry K."/>
            <person name="LaButti K."/>
            <person name="Ng V."/>
            <person name="Ahrendt S."/>
            <person name="Min B."/>
            <person name="Choi I.G."/>
            <person name="Park H."/>
            <person name="Plett J.M."/>
            <person name="Magnuson J."/>
            <person name="Spatafora J.W."/>
            <person name="Nagy L.G."/>
            <person name="Henrissat B."/>
            <person name="Grigoriev I.V."/>
            <person name="Yang Z.L."/>
            <person name="Xu J."/>
            <person name="Martin F.M."/>
        </authorList>
    </citation>
    <scope>NUCLEOTIDE SEQUENCE</scope>
    <source>
        <strain evidence="1">ATCC 28755</strain>
    </source>
</reference>
<name>A0ACB8AKP1_9AGAM</name>
<dbReference type="EMBL" id="MU267628">
    <property type="protein sequence ID" value="KAH7913578.1"/>
    <property type="molecule type" value="Genomic_DNA"/>
</dbReference>
<organism evidence="1 2">
    <name type="scientific">Hygrophoropsis aurantiaca</name>
    <dbReference type="NCBI Taxonomy" id="72124"/>
    <lineage>
        <taxon>Eukaryota</taxon>
        <taxon>Fungi</taxon>
        <taxon>Dikarya</taxon>
        <taxon>Basidiomycota</taxon>
        <taxon>Agaricomycotina</taxon>
        <taxon>Agaricomycetes</taxon>
        <taxon>Agaricomycetidae</taxon>
        <taxon>Boletales</taxon>
        <taxon>Coniophorineae</taxon>
        <taxon>Hygrophoropsidaceae</taxon>
        <taxon>Hygrophoropsis</taxon>
    </lineage>
</organism>
<dbReference type="Proteomes" id="UP000790377">
    <property type="component" value="Unassembled WGS sequence"/>
</dbReference>
<accession>A0ACB8AKP1</accession>
<proteinExistence type="predicted"/>